<sequence length="75" mass="8284">MLPNEIAKKLGIEFSGLMLIASVRGGSRRLIGLINKDCQSFKLCQPGDDQPEDINRLLKMAIIPKAKEFAAKVKD</sequence>
<name>A0A1G1Y505_9BACT</name>
<proteinExistence type="predicted"/>
<reference evidence="1 2" key="1">
    <citation type="journal article" date="2016" name="Nat. Commun.">
        <title>Thousands of microbial genomes shed light on interconnected biogeochemical processes in an aquifer system.</title>
        <authorList>
            <person name="Anantharaman K."/>
            <person name="Brown C.T."/>
            <person name="Hug L.A."/>
            <person name="Sharon I."/>
            <person name="Castelle C.J."/>
            <person name="Probst A.J."/>
            <person name="Thomas B.C."/>
            <person name="Singh A."/>
            <person name="Wilkins M.J."/>
            <person name="Karaoz U."/>
            <person name="Brodie E.L."/>
            <person name="Williams K.H."/>
            <person name="Hubbard S.S."/>
            <person name="Banfield J.F."/>
        </authorList>
    </citation>
    <scope>NUCLEOTIDE SEQUENCE [LARGE SCALE GENOMIC DNA]</scope>
</reference>
<dbReference type="AlphaFoldDB" id="A0A1G1Y505"/>
<comment type="caution">
    <text evidence="1">The sequence shown here is derived from an EMBL/GenBank/DDBJ whole genome shotgun (WGS) entry which is preliminary data.</text>
</comment>
<evidence type="ECO:0000313" key="2">
    <source>
        <dbReference type="Proteomes" id="UP000178432"/>
    </source>
</evidence>
<gene>
    <name evidence="1" type="ORF">A2663_00910</name>
</gene>
<protein>
    <submittedName>
        <fullName evidence="1">Uncharacterized protein</fullName>
    </submittedName>
</protein>
<organism evidence="1 2">
    <name type="scientific">Candidatus Buchananbacteria bacterium RIFCSPHIGHO2_01_FULL_46_12</name>
    <dbReference type="NCBI Taxonomy" id="1797536"/>
    <lineage>
        <taxon>Bacteria</taxon>
        <taxon>Candidatus Buchananiibacteriota</taxon>
    </lineage>
</organism>
<dbReference type="EMBL" id="MHIF01000039">
    <property type="protein sequence ID" value="OGY47388.1"/>
    <property type="molecule type" value="Genomic_DNA"/>
</dbReference>
<dbReference type="Proteomes" id="UP000178432">
    <property type="component" value="Unassembled WGS sequence"/>
</dbReference>
<evidence type="ECO:0000313" key="1">
    <source>
        <dbReference type="EMBL" id="OGY47388.1"/>
    </source>
</evidence>
<accession>A0A1G1Y505</accession>